<dbReference type="PANTHER" id="PTHR37241">
    <property type="entry name" value="NEUROFILAMENT HEAVY PROTEIN"/>
    <property type="match status" value="1"/>
</dbReference>
<organism evidence="1 2">
    <name type="scientific">Brassica cretica</name>
    <name type="common">Mustard</name>
    <dbReference type="NCBI Taxonomy" id="69181"/>
    <lineage>
        <taxon>Eukaryota</taxon>
        <taxon>Viridiplantae</taxon>
        <taxon>Streptophyta</taxon>
        <taxon>Embryophyta</taxon>
        <taxon>Tracheophyta</taxon>
        <taxon>Spermatophyta</taxon>
        <taxon>Magnoliopsida</taxon>
        <taxon>eudicotyledons</taxon>
        <taxon>Gunneridae</taxon>
        <taxon>Pentapetalae</taxon>
        <taxon>rosids</taxon>
        <taxon>malvids</taxon>
        <taxon>Brassicales</taxon>
        <taxon>Brassicaceae</taxon>
        <taxon>Brassiceae</taxon>
        <taxon>Brassica</taxon>
    </lineage>
</organism>
<protein>
    <submittedName>
        <fullName evidence="1">Uncharacterized protein</fullName>
    </submittedName>
</protein>
<proteinExistence type="predicted"/>
<dbReference type="AlphaFoldDB" id="A0A8S9RJ20"/>
<evidence type="ECO:0000313" key="1">
    <source>
        <dbReference type="EMBL" id="KAF3572367.1"/>
    </source>
</evidence>
<name>A0A8S9RJ20_BRACR</name>
<gene>
    <name evidence="1" type="ORF">F2Q69_00060158</name>
</gene>
<evidence type="ECO:0000313" key="2">
    <source>
        <dbReference type="Proteomes" id="UP000712600"/>
    </source>
</evidence>
<comment type="caution">
    <text evidence="1">The sequence shown here is derived from an EMBL/GenBank/DDBJ whole genome shotgun (WGS) entry which is preliminary data.</text>
</comment>
<dbReference type="EMBL" id="QGKX02000095">
    <property type="protein sequence ID" value="KAF3572367.1"/>
    <property type="molecule type" value="Genomic_DNA"/>
</dbReference>
<reference evidence="1" key="1">
    <citation type="submission" date="2019-12" db="EMBL/GenBank/DDBJ databases">
        <title>Genome sequencing and annotation of Brassica cretica.</title>
        <authorList>
            <person name="Studholme D.J."/>
            <person name="Sarris P."/>
        </authorList>
    </citation>
    <scope>NUCLEOTIDE SEQUENCE</scope>
    <source>
        <strain evidence="1">PFS-109/04</strain>
        <tissue evidence="1">Leaf</tissue>
    </source>
</reference>
<dbReference type="PANTHER" id="PTHR37241:SF1">
    <property type="entry name" value="NEUROFILAMENT HEAVY PROTEIN"/>
    <property type="match status" value="1"/>
</dbReference>
<accession>A0A8S9RJ20</accession>
<sequence>MDSEAIYKRFVLRVMAARSLSVRLRKAFYRKDFSVDPKCPNTSSCKTFKITSF</sequence>
<dbReference type="Proteomes" id="UP000712600">
    <property type="component" value="Unassembled WGS sequence"/>
</dbReference>